<feature type="transmembrane region" description="Helical" evidence="2">
    <location>
        <begin position="12"/>
        <end position="38"/>
    </location>
</feature>
<reference evidence="6" key="1">
    <citation type="submission" date="2022-10" db="EMBL/GenBank/DDBJ databases">
        <authorList>
            <person name="Byrne P K."/>
        </authorList>
    </citation>
    <scope>NUCLEOTIDE SEQUENCE</scope>
    <source>
        <strain evidence="6">IFO1815</strain>
    </source>
</reference>
<keyword evidence="2" id="KW-0812">Transmembrane</keyword>
<feature type="transmembrane region" description="Helical" evidence="2">
    <location>
        <begin position="131"/>
        <end position="149"/>
    </location>
</feature>
<dbReference type="SMART" id="SM01215">
    <property type="entry name" value="Fmp27_SW"/>
    <property type="match status" value="1"/>
</dbReference>
<proteinExistence type="predicted"/>
<dbReference type="Proteomes" id="UP001161438">
    <property type="component" value="Chromosome 16"/>
</dbReference>
<name>A0AA35IU48_SACMI</name>
<evidence type="ECO:0000259" key="3">
    <source>
        <dbReference type="SMART" id="SM01214"/>
    </source>
</evidence>
<dbReference type="PANTHER" id="PTHR15678">
    <property type="entry name" value="ANTIGEN MLAA-22-RELATED"/>
    <property type="match status" value="1"/>
</dbReference>
<evidence type="ECO:0000313" key="6">
    <source>
        <dbReference type="EMBL" id="CAI4036974.1"/>
    </source>
</evidence>
<keyword evidence="7" id="KW-1185">Reference proteome</keyword>
<dbReference type="PANTHER" id="PTHR15678:SF6">
    <property type="entry name" value="BRIDGE-LIKE LIPID TRANSFER PROTEIN FAMILY MEMBER 2"/>
    <property type="match status" value="1"/>
</dbReference>
<dbReference type="SMART" id="SM01216">
    <property type="entry name" value="Fmp27_WPPW"/>
    <property type="match status" value="1"/>
</dbReference>
<evidence type="ECO:0000259" key="4">
    <source>
        <dbReference type="SMART" id="SM01215"/>
    </source>
</evidence>
<accession>A0AA35IU48</accession>
<sequence length="2490" mass="286683">MSMLPWSQIWDVFKLFLAFTLFVILVQKTISLFVSWMLMLRHSTIRKFSFGYFFGTSIRRAFILTDFAELYIGKISFRIGWKPGIVFHNVDMKLFERGSDTTTHSTRGSRTCFNPDDQTFTFVISKRILSILRLVFSFSIFFHTLTLTVSNGKQYKLNIGSITISHPHDDTIKLEAFLHDFTHPETKDTLNHTGFFMVCKIAKENDKGAKCSKITLKNWKSSLKISDVCWHLPERKEKTPGTDTIDSSSKSDEVEFLTSSRKMLKPFHYPLKTLNILDLKVENVKLIYKKKFTIRISSAQLYLESISILNNVSALELLPLNKPTWGDFELSLSANAVVIDIDGNTAIRIPFGNVILTSDILLFLLDNVPLQKTKISSILNIINPSVFLNIHQVLEIFHLVDRFDNSETSSYTKATDSSSNILDLDIDRMPSFNFELLMSNFISRLHISDEENVTFKVFSTHALFSRNNMSMFTKKSELINLHSDWPFSKAALVSNQLSNYIKIVGTSLSYLKIPTEEDANPVSIPVCGFERLDTFLDEFSNSKLTVQSTLRHSYVSLENIEVLHTLSRAFDKVYSLISIRKKRNAAHKAKDQKLASLSENKKNFNWSLKLRLKDISCSLLIAGFLPKTMDPVEVENLNLTDVTRGAKVVLTESILLADNQEKKFTIVDASIYRFMDETTYDSAPDAIVQFTDLLLSFNDFNKIHFSLPKIKLKIDVNIIWLWFYIQGIWIKFRPNLELSQTSTSSSKSADVLDRLRVDIGKMIIELTLPHNTEVLLIFEQVEFLNSTKMLTIATLSAYVVSVYVKHIKVYVSLMNINDFELNIQELIRERSASVNTSLIHFHAEYHFRFYMITDNMITLYKSFKQIRLAFSNLQEFTRLYPQQQYPENVPNLHICCQDFLIDIEEDPFEQELGLILKVGVLEQRERLKKLEEFKEKLSTYEDMNVRLRSLYDTSRGQTFFPDFYANDQEYEEKAYFRLLENFSTSWIARYRKAKLSFYGMPYRVVSREELGTNYHLFTKQKTSTVANLVVKELDFQLGCPSFPLDQYMNFVYQYGKKVPKTTKYTLLIIVGLKIKSSLWELRLRDYPIPAISFPDTFTTGDVVFAEKMPAPCALHTVYVPFVSSAQSGPYSDANTIYGSHIIRTINSVKTYFNIRSMVSSSLSARITWGKSLQPGYESLMLWFDFLTKPLIDPSKKLGFWDKFRYLVHGKWIYEFSEESEIHLNIKGSHDPYKITDDGAGLAFCWSGGTTIYVHDSADPKEFLKIESQRFQLAVPDFAKVSKFDKVFMKLDGKVIWTLGLIFEQGDICKAGDEERFLPNRPHYEIQLMNPDSVPDLDHHDTYKGFRTSFIHMSFGVYSSEHGSINSLYLAPYALTHFFKWWNLFHTYTSGPIRQGRLFTDLLQNKTKFGRSLFTIAYQLHLKRLMVTHIYRHITTQYDLEKDRKITFTGLKGRFDSLKIDLHQKRIKLTHTNQKLNKSKPVWKFKMSRGEIDCAEADIRILSTMFDQEAVKEILSTGLDGILEDESSRPISPQDVEHLRESDWYDLEDYIDLNQVPLGSSLPLKLEAIPLLYSPRISYFRKINDDGYVLAYPFGTEESHNCLIGKNHPELTQEKLATERKREIEEQLKILLTTLNSMQSKKSGNFMKDNSEYGVPEIKAEVAELNHRLHTVNTILSDLKISEAIPGEDTGCDSSSSLSDTEANLEEVVPTPNRLSLLRTNTVESFVSMRKASTMQVESTYDNRFMVHNIELKIDNKIRHHLLEYASSAFERKSMRFALTYKSVTILKELLGNVLTGVRTSIEDYGSMLEDDLASNSEFIEHFEKLIRDVPSDDFDYVDNYLCRLISPQVQIKSDVERNAAVILAARDIEMGIIDIVQVYGKSGKRIPVDIDTIVETRYSAVSKDIQLFTLFKKDLEGPEGRLFHKNGYGLDKESDIWPPWIPLEMCFDGSLLDRHVFLKRRSMFLTYVAPNPLFFSANDTSTFSYDSRFRIAFPGLVLTSDCQQYCAVYAIAEDLLSFGSSLDEKVEKLSRILFTDEVRNNLENLDVSVVTALQDRIKELYYTRAYLKLHDPRLFRKSGQELTFDIQTSTLKLTLLMTAIKKTYDRMGSGNRVIQKRLRWQVGTDELVWELYDESKTPFVTIGLGPSTFIRSETSDGTNSNKVSISSLQCFNQQKNPVYTELLAPFSENSSYNDNAPMVEIFWILGPSVGGISDLQDLVVSLQPLIFKMDHKTSEKLMNYLFPKIEQTPVEPNPSELVPRSSTSSFFSFSPVLRHSPSNGSLSVYDAKDVDSWDLRSIQSKEGINKYKGDHRKVSASLFVQPDYNINEMVKRSGTFFNVKSIIIRKTLMSVCYKGSHSLLTDVNNLIVRVPVLKYHNKLWSREEFFTALKRDIVRIVLQHLGNIIGNKFLPHKKENKKKTSLEIHRLLSPDTQNRDKLHILETEQHNSFNYSTPSSDAGSINTDESYNENEENGEVRPFYPITSEISKYK</sequence>
<feature type="region of interest" description="Disordered" evidence="1">
    <location>
        <begin position="2448"/>
        <end position="2479"/>
    </location>
</feature>
<feature type="domain" description="FMP27 SW motif-containing RBG unit" evidence="4">
    <location>
        <begin position="973"/>
        <end position="1067"/>
    </location>
</feature>
<dbReference type="InterPro" id="IPR019449">
    <property type="entry name" value="FMP27_WPPW_RBG"/>
</dbReference>
<keyword evidence="2" id="KW-1133">Transmembrane helix</keyword>
<gene>
    <name evidence="6" type="primary">SMKI16G2710</name>
    <name evidence="6" type="ORF">SMKI_16G2710</name>
</gene>
<dbReference type="RefSeq" id="XP_056080091.1">
    <property type="nucleotide sequence ID" value="XM_056226366.1"/>
</dbReference>
<evidence type="ECO:0000256" key="1">
    <source>
        <dbReference type="SAM" id="MobiDB-lite"/>
    </source>
</evidence>
<keyword evidence="2" id="KW-0472">Membrane</keyword>
<dbReference type="InterPro" id="IPR045167">
    <property type="entry name" value="Hobbit"/>
</dbReference>
<dbReference type="InterPro" id="IPR019415">
    <property type="entry name" value="FMP27_SW_RBG"/>
</dbReference>
<dbReference type="InterPro" id="IPR019441">
    <property type="entry name" value="FMP27/BLTP2/Hobbit_GFWDK_RBG"/>
</dbReference>
<protein>
    <submittedName>
        <fullName evidence="6">Uncharacterized protein</fullName>
    </submittedName>
</protein>
<evidence type="ECO:0000256" key="2">
    <source>
        <dbReference type="SAM" id="Phobius"/>
    </source>
</evidence>
<evidence type="ECO:0000313" key="7">
    <source>
        <dbReference type="Proteomes" id="UP001161438"/>
    </source>
</evidence>
<dbReference type="EMBL" id="OX365772">
    <property type="protein sequence ID" value="CAI4036974.1"/>
    <property type="molecule type" value="Genomic_DNA"/>
</dbReference>
<dbReference type="SMART" id="SM01214">
    <property type="entry name" value="Fmp27_GFWDK"/>
    <property type="match status" value="1"/>
</dbReference>
<evidence type="ECO:0000259" key="5">
    <source>
        <dbReference type="SMART" id="SM01216"/>
    </source>
</evidence>
<feature type="domain" description="FMP27/BLTP2/Hobbit GFWDK motif-containing RBG unit" evidence="3">
    <location>
        <begin position="1085"/>
        <end position="1234"/>
    </location>
</feature>
<feature type="domain" description="FMP27 WPPW motif-containing RBG unit" evidence="5">
    <location>
        <begin position="1449"/>
        <end position="1946"/>
    </location>
</feature>
<feature type="compositionally biased region" description="Polar residues" evidence="1">
    <location>
        <begin position="2448"/>
        <end position="2465"/>
    </location>
</feature>
<dbReference type="Pfam" id="PF10344">
    <property type="entry name" value="Hobbit"/>
    <property type="match status" value="1"/>
</dbReference>
<organism evidence="6 7">
    <name type="scientific">Saccharomyces mikatae IFO 1815</name>
    <dbReference type="NCBI Taxonomy" id="226126"/>
    <lineage>
        <taxon>Eukaryota</taxon>
        <taxon>Fungi</taxon>
        <taxon>Dikarya</taxon>
        <taxon>Ascomycota</taxon>
        <taxon>Saccharomycotina</taxon>
        <taxon>Saccharomycetes</taxon>
        <taxon>Saccharomycetales</taxon>
        <taxon>Saccharomycetaceae</taxon>
        <taxon>Saccharomyces</taxon>
    </lineage>
</organism>
<dbReference type="GeneID" id="80921899"/>